<evidence type="ECO:0000313" key="2">
    <source>
        <dbReference type="EMBL" id="OPC80116.1"/>
    </source>
</evidence>
<feature type="region of interest" description="Disordered" evidence="1">
    <location>
        <begin position="1"/>
        <end position="26"/>
    </location>
</feature>
<dbReference type="EMBL" id="MWQN01000001">
    <property type="protein sequence ID" value="OPC80116.1"/>
    <property type="molecule type" value="Genomic_DNA"/>
</dbReference>
<proteinExistence type="predicted"/>
<name>A0A1T3NTI5_9ACTN</name>
<gene>
    <name evidence="2" type="ORF">B4N89_03370</name>
</gene>
<comment type="caution">
    <text evidence="2">The sequence shown here is derived from an EMBL/GenBank/DDBJ whole genome shotgun (WGS) entry which is preliminary data.</text>
</comment>
<keyword evidence="3" id="KW-1185">Reference proteome</keyword>
<evidence type="ECO:0000313" key="3">
    <source>
        <dbReference type="Proteomes" id="UP000190037"/>
    </source>
</evidence>
<reference evidence="2 3" key="1">
    <citation type="submission" date="2017-03" db="EMBL/GenBank/DDBJ databases">
        <title>Draft genome sequence of Streptomyces scabrisporus NF3, endophyte isolated from Amphipterygium adstringens.</title>
        <authorList>
            <person name="Vazquez M."/>
            <person name="Ceapa C.D."/>
            <person name="Rodriguez Luna D."/>
            <person name="Sanchez Esquivel S."/>
        </authorList>
    </citation>
    <scope>NUCLEOTIDE SEQUENCE [LARGE SCALE GENOMIC DNA]</scope>
    <source>
        <strain evidence="2 3">NF3</strain>
    </source>
</reference>
<accession>A0A1T3NTI5</accession>
<organism evidence="2 3">
    <name type="scientific">Embleya scabrispora</name>
    <dbReference type="NCBI Taxonomy" id="159449"/>
    <lineage>
        <taxon>Bacteria</taxon>
        <taxon>Bacillati</taxon>
        <taxon>Actinomycetota</taxon>
        <taxon>Actinomycetes</taxon>
        <taxon>Kitasatosporales</taxon>
        <taxon>Streptomycetaceae</taxon>
        <taxon>Embleya</taxon>
    </lineage>
</organism>
<dbReference type="Proteomes" id="UP000190037">
    <property type="component" value="Unassembled WGS sequence"/>
</dbReference>
<evidence type="ECO:0000256" key="1">
    <source>
        <dbReference type="SAM" id="MobiDB-lite"/>
    </source>
</evidence>
<sequence>MPCGCRPLGAPPPRSRSTRSSGCASRPRACAATPRRWSRCPCCGCCCPRRSTPTRAPWTVRSWRA</sequence>
<dbReference type="AlphaFoldDB" id="A0A1T3NTI5"/>
<protein>
    <submittedName>
        <fullName evidence="2">Uncharacterized protein</fullName>
    </submittedName>
</protein>